<dbReference type="NCBIfam" id="TIGR02587">
    <property type="entry name" value="TIGR02587 family membrane protein"/>
    <property type="match status" value="1"/>
</dbReference>
<keyword evidence="4" id="KW-1185">Reference proteome</keyword>
<feature type="compositionally biased region" description="Acidic residues" evidence="1">
    <location>
        <begin position="135"/>
        <end position="144"/>
    </location>
</feature>
<evidence type="ECO:0000256" key="1">
    <source>
        <dbReference type="SAM" id="MobiDB-lite"/>
    </source>
</evidence>
<gene>
    <name evidence="3" type="ORF">DC20_11985</name>
</gene>
<feature type="transmembrane region" description="Helical" evidence="2">
    <location>
        <begin position="196"/>
        <end position="216"/>
    </location>
</feature>
<dbReference type="OrthoDB" id="147125at2"/>
<feature type="transmembrane region" description="Helical" evidence="2">
    <location>
        <begin position="269"/>
        <end position="290"/>
    </location>
</feature>
<evidence type="ECO:0000256" key="2">
    <source>
        <dbReference type="SAM" id="Phobius"/>
    </source>
</evidence>
<accession>A0A0P0CW45</accession>
<proteinExistence type="predicted"/>
<feature type="transmembrane region" description="Helical" evidence="2">
    <location>
        <begin position="13"/>
        <end position="31"/>
    </location>
</feature>
<dbReference type="RefSeq" id="WP_062544044.1">
    <property type="nucleotide sequence ID" value="NZ_CP012643.1"/>
</dbReference>
<reference evidence="3 4" key="1">
    <citation type="submission" date="2015-08" db="EMBL/GenBank/DDBJ databases">
        <title>Complete genome sequence of Rufibacter tibetensis strain 1351t, a radiation-resistant bacterium from tibet plateau.</title>
        <authorList>
            <person name="Dai J."/>
        </authorList>
    </citation>
    <scope>NUCLEOTIDE SEQUENCE [LARGE SCALE GENOMIC DNA]</scope>
    <source>
        <strain evidence="3 4">1351</strain>
    </source>
</reference>
<dbReference type="InterPro" id="IPR024464">
    <property type="entry name" value="DUF2391"/>
</dbReference>
<name>A0A0P0CW45_9BACT</name>
<evidence type="ECO:0008006" key="5">
    <source>
        <dbReference type="Google" id="ProtNLM"/>
    </source>
</evidence>
<dbReference type="AlphaFoldDB" id="A0A0P0CW45"/>
<dbReference type="Proteomes" id="UP000061382">
    <property type="component" value="Chromosome"/>
</dbReference>
<dbReference type="Pfam" id="PF09622">
    <property type="entry name" value="DUF2391"/>
    <property type="match status" value="1"/>
</dbReference>
<keyword evidence="2" id="KW-0812">Transmembrane</keyword>
<dbReference type="PATRIC" id="fig|512763.3.peg.2628"/>
<dbReference type="KEGG" id="rti:DC20_11985"/>
<sequence length="295" mass="32293">MPGKNIAQSLQEYGRGVIGGLLFSLPMLYTMEVWWTSFQVSPWLLVLYIAVTFILLLGYNTYAGLRPSASWKEIVVDSVEEMGLGLVLAFLFLWLLGVVQIYDMSLERIVYMTVIEAMPVAIGVSIGTAQLGTTAEDEEDDAEEKDPRDSMLPTQNSGEASTLEQITLATCASMLFSANVAPTDEVMKISSNANPVQLLLVFFVSILLNTAILFYVGFRGSYATPANELPKRMEVIWGLSLTYATAFCTSAGALWFFGRFEGTGLQVCIEATIVLGLVSSLGASAGRFLFDQEYK</sequence>
<dbReference type="STRING" id="512763.DC20_11985"/>
<keyword evidence="2" id="KW-1133">Transmembrane helix</keyword>
<organism evidence="3 4">
    <name type="scientific">Rufibacter tibetensis</name>
    <dbReference type="NCBI Taxonomy" id="512763"/>
    <lineage>
        <taxon>Bacteria</taxon>
        <taxon>Pseudomonadati</taxon>
        <taxon>Bacteroidota</taxon>
        <taxon>Cytophagia</taxon>
        <taxon>Cytophagales</taxon>
        <taxon>Hymenobacteraceae</taxon>
        <taxon>Rufibacter</taxon>
    </lineage>
</organism>
<feature type="transmembrane region" description="Helical" evidence="2">
    <location>
        <begin position="43"/>
        <end position="62"/>
    </location>
</feature>
<evidence type="ECO:0000313" key="3">
    <source>
        <dbReference type="EMBL" id="ALI99561.1"/>
    </source>
</evidence>
<protein>
    <recommendedName>
        <fullName evidence="5">TIGR02587 family membrane protein</fullName>
    </recommendedName>
</protein>
<dbReference type="EMBL" id="CP012643">
    <property type="protein sequence ID" value="ALI99561.1"/>
    <property type="molecule type" value="Genomic_DNA"/>
</dbReference>
<evidence type="ECO:0000313" key="4">
    <source>
        <dbReference type="Proteomes" id="UP000061382"/>
    </source>
</evidence>
<dbReference type="InterPro" id="IPR013416">
    <property type="entry name" value="CHP02587_IM"/>
</dbReference>
<keyword evidence="2" id="KW-0472">Membrane</keyword>
<feature type="transmembrane region" description="Helical" evidence="2">
    <location>
        <begin position="82"/>
        <end position="102"/>
    </location>
</feature>
<feature type="region of interest" description="Disordered" evidence="1">
    <location>
        <begin position="132"/>
        <end position="160"/>
    </location>
</feature>
<feature type="transmembrane region" description="Helical" evidence="2">
    <location>
        <begin position="236"/>
        <end position="257"/>
    </location>
</feature>